<sequence>MLKCKDIVARSSDYLDGELTSWARINYRVHLMMCTHCRRYLRHFRIAIQAAARVARTGTDPVTAEQISESVQRNS</sequence>
<feature type="domain" description="Putative zinc-finger" evidence="1">
    <location>
        <begin position="4"/>
        <end position="38"/>
    </location>
</feature>
<gene>
    <name evidence="2" type="ORF">FHS30_002827</name>
</gene>
<protein>
    <submittedName>
        <fullName evidence="2">Anti-sigma factor RsiW</fullName>
    </submittedName>
</protein>
<reference evidence="2 3" key="1">
    <citation type="submission" date="2020-08" db="EMBL/GenBank/DDBJ databases">
        <title>Genomic Encyclopedia of Type Strains, Phase III (KMG-III): the genomes of soil and plant-associated and newly described type strains.</title>
        <authorList>
            <person name="Whitman W."/>
        </authorList>
    </citation>
    <scope>NUCLEOTIDE SEQUENCE [LARGE SCALE GENOMIC DNA]</scope>
    <source>
        <strain evidence="2 3">CECT 8571</strain>
    </source>
</reference>
<dbReference type="InterPro" id="IPR041916">
    <property type="entry name" value="Anti_sigma_zinc_sf"/>
</dbReference>
<dbReference type="Gene3D" id="1.10.10.1320">
    <property type="entry name" value="Anti-sigma factor, zinc-finger domain"/>
    <property type="match status" value="1"/>
</dbReference>
<organism evidence="2 3">
    <name type="scientific">Simiduia aestuariiviva</name>
    <dbReference type="NCBI Taxonomy" id="1510459"/>
    <lineage>
        <taxon>Bacteria</taxon>
        <taxon>Pseudomonadati</taxon>
        <taxon>Pseudomonadota</taxon>
        <taxon>Gammaproteobacteria</taxon>
        <taxon>Cellvibrionales</taxon>
        <taxon>Cellvibrionaceae</taxon>
        <taxon>Simiduia</taxon>
    </lineage>
</organism>
<dbReference type="EMBL" id="JACHXZ010000004">
    <property type="protein sequence ID" value="MBB3169614.1"/>
    <property type="molecule type" value="Genomic_DNA"/>
</dbReference>
<evidence type="ECO:0000313" key="3">
    <source>
        <dbReference type="Proteomes" id="UP000559987"/>
    </source>
</evidence>
<proteinExistence type="predicted"/>
<name>A0A839UN69_9GAMM</name>
<comment type="caution">
    <text evidence="2">The sequence shown here is derived from an EMBL/GenBank/DDBJ whole genome shotgun (WGS) entry which is preliminary data.</text>
</comment>
<keyword evidence="3" id="KW-1185">Reference proteome</keyword>
<accession>A0A839UN69</accession>
<dbReference type="RefSeq" id="WP_183911115.1">
    <property type="nucleotide sequence ID" value="NZ_JACHXZ010000004.1"/>
</dbReference>
<dbReference type="Proteomes" id="UP000559987">
    <property type="component" value="Unassembled WGS sequence"/>
</dbReference>
<evidence type="ECO:0000259" key="1">
    <source>
        <dbReference type="Pfam" id="PF13490"/>
    </source>
</evidence>
<dbReference type="Pfam" id="PF13490">
    <property type="entry name" value="zf-HC2"/>
    <property type="match status" value="1"/>
</dbReference>
<dbReference type="InterPro" id="IPR027383">
    <property type="entry name" value="Znf_put"/>
</dbReference>
<evidence type="ECO:0000313" key="2">
    <source>
        <dbReference type="EMBL" id="MBB3169614.1"/>
    </source>
</evidence>
<dbReference type="AlphaFoldDB" id="A0A839UN69"/>